<accession>A0A2D3WLR8</accession>
<gene>
    <name evidence="1" type="ORF">CFH83_10690</name>
</gene>
<evidence type="ECO:0000313" key="1">
    <source>
        <dbReference type="EMBL" id="DAB37503.1"/>
    </source>
</evidence>
<comment type="caution">
    <text evidence="1">The sequence shown here is derived from an EMBL/GenBank/DDBJ whole genome shotgun (WGS) entry which is preliminary data.</text>
</comment>
<dbReference type="EMBL" id="DLUI01000155">
    <property type="protein sequence ID" value="DAB37503.1"/>
    <property type="molecule type" value="Genomic_DNA"/>
</dbReference>
<dbReference type="RefSeq" id="WP_294897244.1">
    <property type="nucleotide sequence ID" value="NZ_DLUI01000155.1"/>
</dbReference>
<organism evidence="1 2">
    <name type="scientific">Sulfuricurvum kujiense</name>
    <dbReference type="NCBI Taxonomy" id="148813"/>
    <lineage>
        <taxon>Bacteria</taxon>
        <taxon>Pseudomonadati</taxon>
        <taxon>Campylobacterota</taxon>
        <taxon>Epsilonproteobacteria</taxon>
        <taxon>Campylobacterales</taxon>
        <taxon>Sulfurimonadaceae</taxon>
        <taxon>Sulfuricurvum</taxon>
    </lineage>
</organism>
<protein>
    <submittedName>
        <fullName evidence="1">Uncharacterized protein</fullName>
    </submittedName>
</protein>
<proteinExistence type="predicted"/>
<sequence>MKKRHFEERSQFMSLENHFLNTFFSGLYLSASDFITIGNANGLELRMHSREMLIKDLLNESNKIGTLAGVIASLNNLIDERISTCHRLSLEYPLARAPLAKQAQKANGTKALLAREARGNPYEH</sequence>
<name>A0A2D3WLR8_9BACT</name>
<dbReference type="AlphaFoldDB" id="A0A2D3WLR8"/>
<dbReference type="Proteomes" id="UP000228859">
    <property type="component" value="Unassembled WGS sequence"/>
</dbReference>
<reference evidence="1 2" key="1">
    <citation type="journal article" date="2017" name="Front. Microbiol.">
        <title>Comparative Genomic Analysis of the Class Epsilonproteobacteria and Proposed Reclassification to Epsilonbacteraeota (phyl. nov.).</title>
        <authorList>
            <person name="Waite D.W."/>
            <person name="Vanwonterghem I."/>
            <person name="Rinke C."/>
            <person name="Parks D.H."/>
            <person name="Zhang Y."/>
            <person name="Takai K."/>
            <person name="Sievert S.M."/>
            <person name="Simon J."/>
            <person name="Campbell B.J."/>
            <person name="Hanson T.E."/>
            <person name="Woyke T."/>
            <person name="Klotz M.G."/>
            <person name="Hugenholtz P."/>
        </authorList>
    </citation>
    <scope>NUCLEOTIDE SEQUENCE [LARGE SCALE GENOMIC DNA]</scope>
    <source>
        <strain evidence="1">UBA12443</strain>
    </source>
</reference>
<evidence type="ECO:0000313" key="2">
    <source>
        <dbReference type="Proteomes" id="UP000228859"/>
    </source>
</evidence>